<dbReference type="InterPro" id="IPR013178">
    <property type="entry name" value="Histone_AcTrfase_Rtt109/CBP"/>
</dbReference>
<evidence type="ECO:0000256" key="9">
    <source>
        <dbReference type="ARBA" id="ARBA00023163"/>
    </source>
</evidence>
<keyword evidence="4 12" id="KW-0479">Metal-binding</keyword>
<feature type="compositionally biased region" description="Basic and acidic residues" evidence="13">
    <location>
        <begin position="170"/>
        <end position="196"/>
    </location>
</feature>
<evidence type="ECO:0000256" key="3">
    <source>
        <dbReference type="ARBA" id="ARBA00022679"/>
    </source>
</evidence>
<comment type="subcellular location">
    <subcellularLocation>
        <location evidence="1">Nucleus</location>
    </subcellularLocation>
</comment>
<keyword evidence="3" id="KW-0808">Transferase</keyword>
<evidence type="ECO:0000259" key="14">
    <source>
        <dbReference type="PROSITE" id="PS50134"/>
    </source>
</evidence>
<evidence type="ECO:0000256" key="4">
    <source>
        <dbReference type="ARBA" id="ARBA00022723"/>
    </source>
</evidence>
<evidence type="ECO:0000256" key="10">
    <source>
        <dbReference type="ARBA" id="ARBA00023242"/>
    </source>
</evidence>
<proteinExistence type="predicted"/>
<dbReference type="EMBL" id="JADBJN010000001">
    <property type="protein sequence ID" value="KAG5683553.1"/>
    <property type="molecule type" value="Genomic_DNA"/>
</dbReference>
<comment type="caution">
    <text evidence="15">The sequence shown here is derived from an EMBL/GenBank/DDBJ whole genome shotgun (WGS) entry which is preliminary data.</text>
</comment>
<evidence type="ECO:0000256" key="1">
    <source>
        <dbReference type="ARBA" id="ARBA00004123"/>
    </source>
</evidence>
<accession>A0A9J6CMT7</accession>
<dbReference type="EMBL" id="JADBJN010000001">
    <property type="protein sequence ID" value="KAG5683552.1"/>
    <property type="molecule type" value="Genomic_DNA"/>
</dbReference>
<dbReference type="GO" id="GO:0003713">
    <property type="term" value="F:transcription coactivator activity"/>
    <property type="evidence" value="ECO:0007669"/>
    <property type="project" value="TreeGrafter"/>
</dbReference>
<evidence type="ECO:0000256" key="7">
    <source>
        <dbReference type="ARBA" id="ARBA00022853"/>
    </source>
</evidence>
<dbReference type="GO" id="GO:0004402">
    <property type="term" value="F:histone acetyltransferase activity"/>
    <property type="evidence" value="ECO:0007669"/>
    <property type="project" value="InterPro"/>
</dbReference>
<dbReference type="EC" id="2.3.1.48" evidence="2"/>
<dbReference type="PANTHER" id="PTHR13808:SF1">
    <property type="entry name" value="HISTONE ACETYLTRANSFERASE"/>
    <property type="match status" value="1"/>
</dbReference>
<dbReference type="InterPro" id="IPR035898">
    <property type="entry name" value="TAZ_dom_sf"/>
</dbReference>
<dbReference type="AlphaFoldDB" id="A0A9J6CMT7"/>
<evidence type="ECO:0000256" key="8">
    <source>
        <dbReference type="ARBA" id="ARBA00023015"/>
    </source>
</evidence>
<dbReference type="GO" id="GO:0045944">
    <property type="term" value="P:positive regulation of transcription by RNA polymerase II"/>
    <property type="evidence" value="ECO:0007669"/>
    <property type="project" value="TreeGrafter"/>
</dbReference>
<evidence type="ECO:0000256" key="13">
    <source>
        <dbReference type="SAM" id="MobiDB-lite"/>
    </source>
</evidence>
<gene>
    <name evidence="15" type="ORF">PVAND_012826</name>
</gene>
<dbReference type="GO" id="GO:0031490">
    <property type="term" value="F:chromatin DNA binding"/>
    <property type="evidence" value="ECO:0007669"/>
    <property type="project" value="TreeGrafter"/>
</dbReference>
<evidence type="ECO:0000256" key="6">
    <source>
        <dbReference type="ARBA" id="ARBA00022833"/>
    </source>
</evidence>
<dbReference type="GO" id="GO:0005634">
    <property type="term" value="C:nucleus"/>
    <property type="evidence" value="ECO:0007669"/>
    <property type="project" value="UniProtKB-SubCell"/>
</dbReference>
<keyword evidence="6 12" id="KW-0862">Zinc</keyword>
<comment type="catalytic activity">
    <reaction evidence="11">
        <text>L-lysyl-[protein] + acetyl-CoA = N(6)-acetyl-L-lysyl-[protein] + CoA + H(+)</text>
        <dbReference type="Rhea" id="RHEA:45948"/>
        <dbReference type="Rhea" id="RHEA-COMP:9752"/>
        <dbReference type="Rhea" id="RHEA-COMP:10731"/>
        <dbReference type="ChEBI" id="CHEBI:15378"/>
        <dbReference type="ChEBI" id="CHEBI:29969"/>
        <dbReference type="ChEBI" id="CHEBI:57287"/>
        <dbReference type="ChEBI" id="CHEBI:57288"/>
        <dbReference type="ChEBI" id="CHEBI:61930"/>
        <dbReference type="EC" id="2.3.1.48"/>
    </reaction>
</comment>
<evidence type="ECO:0000256" key="2">
    <source>
        <dbReference type="ARBA" id="ARBA00013184"/>
    </source>
</evidence>
<keyword evidence="7" id="KW-0156">Chromatin regulator</keyword>
<dbReference type="GO" id="GO:0005667">
    <property type="term" value="C:transcription regulator complex"/>
    <property type="evidence" value="ECO:0007669"/>
    <property type="project" value="TreeGrafter"/>
</dbReference>
<dbReference type="PROSITE" id="PS50134">
    <property type="entry name" value="ZF_TAZ"/>
    <property type="match status" value="1"/>
</dbReference>
<dbReference type="OrthoDB" id="899at2759"/>
<dbReference type="SUPFAM" id="SSF57933">
    <property type="entry name" value="TAZ domain"/>
    <property type="match status" value="1"/>
</dbReference>
<evidence type="ECO:0000256" key="12">
    <source>
        <dbReference type="PROSITE-ProRule" id="PRU00203"/>
    </source>
</evidence>
<feature type="zinc finger region" description="TAZ-type" evidence="12">
    <location>
        <begin position="32"/>
        <end position="115"/>
    </location>
</feature>
<dbReference type="GO" id="GO:0000123">
    <property type="term" value="C:histone acetyltransferase complex"/>
    <property type="evidence" value="ECO:0007669"/>
    <property type="project" value="TreeGrafter"/>
</dbReference>
<keyword evidence="16" id="KW-1185">Reference proteome</keyword>
<dbReference type="PANTHER" id="PTHR13808">
    <property type="entry name" value="CBP/P300-RELATED"/>
    <property type="match status" value="1"/>
</dbReference>
<reference evidence="15" key="1">
    <citation type="submission" date="2021-03" db="EMBL/GenBank/DDBJ databases">
        <title>Chromosome level genome of the anhydrobiotic midge Polypedilum vanderplanki.</title>
        <authorList>
            <person name="Yoshida Y."/>
            <person name="Kikawada T."/>
            <person name="Gusev O."/>
        </authorList>
    </citation>
    <scope>NUCLEOTIDE SEQUENCE</scope>
    <source>
        <strain evidence="15">NIAS01</strain>
        <tissue evidence="15">Whole body or cell culture</tissue>
    </source>
</reference>
<keyword evidence="8" id="KW-0805">Transcription regulation</keyword>
<protein>
    <recommendedName>
        <fullName evidence="2">histone acetyltransferase</fullName>
        <ecNumber evidence="2">2.3.1.48</ecNumber>
    </recommendedName>
</protein>
<dbReference type="InterPro" id="IPR000197">
    <property type="entry name" value="Znf_TAZ"/>
</dbReference>
<name>A0A9J6CMT7_POLVA</name>
<evidence type="ECO:0000256" key="5">
    <source>
        <dbReference type="ARBA" id="ARBA00022771"/>
    </source>
</evidence>
<evidence type="ECO:0000313" key="16">
    <source>
        <dbReference type="Proteomes" id="UP001107558"/>
    </source>
</evidence>
<keyword evidence="10" id="KW-0539">Nucleus</keyword>
<organism evidence="15 16">
    <name type="scientific">Polypedilum vanderplanki</name>
    <name type="common">Sleeping chironomid midge</name>
    <dbReference type="NCBI Taxonomy" id="319348"/>
    <lineage>
        <taxon>Eukaryota</taxon>
        <taxon>Metazoa</taxon>
        <taxon>Ecdysozoa</taxon>
        <taxon>Arthropoda</taxon>
        <taxon>Hexapoda</taxon>
        <taxon>Insecta</taxon>
        <taxon>Pterygota</taxon>
        <taxon>Neoptera</taxon>
        <taxon>Endopterygota</taxon>
        <taxon>Diptera</taxon>
        <taxon>Nematocera</taxon>
        <taxon>Chironomoidea</taxon>
        <taxon>Chironomidae</taxon>
        <taxon>Chironominae</taxon>
        <taxon>Polypedilum</taxon>
        <taxon>Polypedilum</taxon>
    </lineage>
</organism>
<evidence type="ECO:0000313" key="15">
    <source>
        <dbReference type="EMBL" id="KAG5683553.1"/>
    </source>
</evidence>
<sequence length="233" mass="26913">MGGSTEFNLNQKISNVMKTSNNNDQRRVRRFMTSREEAINRCLNSLIHTLNCREGDSCRAHGCMKMKKVVEHTKTCTKKNNSPRCAICTQLMSLCFYHSKICRANICHVPFCRIMKKKLQSLHEHFAQKESIQTMKPVYQFPIPPLNLQVHMRPSAPTPVTAPAVVDRRERDLNSEPIPKRIRLDESDNESDHQHNNNEAQNLNVISNEYNQLIIYDQINAQVPRTVEEIEVA</sequence>
<keyword evidence="9" id="KW-0804">Transcription</keyword>
<feature type="domain" description="TAZ-type" evidence="14">
    <location>
        <begin position="32"/>
        <end position="115"/>
    </location>
</feature>
<evidence type="ECO:0000256" key="11">
    <source>
        <dbReference type="ARBA" id="ARBA00048017"/>
    </source>
</evidence>
<dbReference type="Gene3D" id="1.20.1020.10">
    <property type="entry name" value="TAZ domain"/>
    <property type="match status" value="1"/>
</dbReference>
<dbReference type="SMART" id="SM00551">
    <property type="entry name" value="ZnF_TAZ"/>
    <property type="match status" value="1"/>
</dbReference>
<keyword evidence="5 12" id="KW-0863">Zinc-finger</keyword>
<dbReference type="Proteomes" id="UP001107558">
    <property type="component" value="Chromosome 1"/>
</dbReference>
<dbReference type="Pfam" id="PF02135">
    <property type="entry name" value="zf-TAZ"/>
    <property type="match status" value="1"/>
</dbReference>
<dbReference type="GO" id="GO:0008270">
    <property type="term" value="F:zinc ion binding"/>
    <property type="evidence" value="ECO:0007669"/>
    <property type="project" value="UniProtKB-KW"/>
</dbReference>
<feature type="region of interest" description="Disordered" evidence="13">
    <location>
        <begin position="170"/>
        <end position="202"/>
    </location>
</feature>